<reference evidence="1 2" key="2">
    <citation type="journal article" date="2022" name="Mol. Ecol. Resour.">
        <title>The genomes of chicory, endive, great burdock and yacon provide insights into Asteraceae paleo-polyploidization history and plant inulin production.</title>
        <authorList>
            <person name="Fan W."/>
            <person name="Wang S."/>
            <person name="Wang H."/>
            <person name="Wang A."/>
            <person name="Jiang F."/>
            <person name="Liu H."/>
            <person name="Zhao H."/>
            <person name="Xu D."/>
            <person name="Zhang Y."/>
        </authorList>
    </citation>
    <scope>NUCLEOTIDE SEQUENCE [LARGE SCALE GENOMIC DNA]</scope>
    <source>
        <strain evidence="2">cv. Yunnan</strain>
        <tissue evidence="1">Leaves</tissue>
    </source>
</reference>
<reference evidence="2" key="1">
    <citation type="journal article" date="2022" name="Mol. Ecol. Resour.">
        <title>The genomes of chicory, endive, great burdock and yacon provide insights into Asteraceae palaeo-polyploidization history and plant inulin production.</title>
        <authorList>
            <person name="Fan W."/>
            <person name="Wang S."/>
            <person name="Wang H."/>
            <person name="Wang A."/>
            <person name="Jiang F."/>
            <person name="Liu H."/>
            <person name="Zhao H."/>
            <person name="Xu D."/>
            <person name="Zhang Y."/>
        </authorList>
    </citation>
    <scope>NUCLEOTIDE SEQUENCE [LARGE SCALE GENOMIC DNA]</scope>
    <source>
        <strain evidence="2">cv. Yunnan</strain>
    </source>
</reference>
<sequence>MFLIWIQELHRSWAPDFIKPGFSSPPSPEFSMNGTKEDHSSEGMTNVSDGKGDEKSDSNYGTGENARASALEHSANNDPFIGDSPHKDPNDSPQLPKSTVGTTPITEHTRGGLISLAESWGSDPIELNDIIFKVGAHPRNKRKAHPNSPPISSRAGIK</sequence>
<dbReference type="EMBL" id="CM042031">
    <property type="protein sequence ID" value="KAI3784133.1"/>
    <property type="molecule type" value="Genomic_DNA"/>
</dbReference>
<name>A0ACB9GKV0_9ASTR</name>
<evidence type="ECO:0000313" key="1">
    <source>
        <dbReference type="EMBL" id="KAI3784133.1"/>
    </source>
</evidence>
<dbReference type="Proteomes" id="UP001056120">
    <property type="component" value="Linkage Group LG14"/>
</dbReference>
<keyword evidence="2" id="KW-1185">Reference proteome</keyword>
<evidence type="ECO:0000313" key="2">
    <source>
        <dbReference type="Proteomes" id="UP001056120"/>
    </source>
</evidence>
<comment type="caution">
    <text evidence="1">The sequence shown here is derived from an EMBL/GenBank/DDBJ whole genome shotgun (WGS) entry which is preliminary data.</text>
</comment>
<protein>
    <submittedName>
        <fullName evidence="1">Uncharacterized protein</fullName>
    </submittedName>
</protein>
<gene>
    <name evidence="1" type="ORF">L1987_43226</name>
</gene>
<organism evidence="1 2">
    <name type="scientific">Smallanthus sonchifolius</name>
    <dbReference type="NCBI Taxonomy" id="185202"/>
    <lineage>
        <taxon>Eukaryota</taxon>
        <taxon>Viridiplantae</taxon>
        <taxon>Streptophyta</taxon>
        <taxon>Embryophyta</taxon>
        <taxon>Tracheophyta</taxon>
        <taxon>Spermatophyta</taxon>
        <taxon>Magnoliopsida</taxon>
        <taxon>eudicotyledons</taxon>
        <taxon>Gunneridae</taxon>
        <taxon>Pentapetalae</taxon>
        <taxon>asterids</taxon>
        <taxon>campanulids</taxon>
        <taxon>Asterales</taxon>
        <taxon>Asteraceae</taxon>
        <taxon>Asteroideae</taxon>
        <taxon>Heliantheae alliance</taxon>
        <taxon>Millerieae</taxon>
        <taxon>Smallanthus</taxon>
    </lineage>
</organism>
<proteinExistence type="predicted"/>
<accession>A0ACB9GKV0</accession>